<dbReference type="InterPro" id="IPR020056">
    <property type="entry name" value="Rbsml_bL25/Gln-tRNA_synth_N"/>
</dbReference>
<reference evidence="9 10" key="1">
    <citation type="submission" date="2016-10" db="EMBL/GenBank/DDBJ databases">
        <authorList>
            <person name="de Groot N.N."/>
        </authorList>
    </citation>
    <scope>NUCLEOTIDE SEQUENCE [LARGE SCALE GENOMIC DNA]</scope>
    <source>
        <strain evidence="9">1</strain>
    </source>
</reference>
<sequence>MQIEISANTRKLHGTGASRRMRTSGRLPGVVYGGDRTAQSIEMDHKDMYYKLKAEAFHASILSLNIDGDPVQVVLRDYQMHPFKQQILHIDFQRINQSKKMHVKLPLHFLNAESAPGVKLSGGIISHILTEVEISCLPKDLPEFITVDLLEMKVGGILHLSDLTLPSGVEILALAKGDDQAVVTLTTPRGGSADESDAEEGATSS</sequence>
<dbReference type="NCBIfam" id="NF004128">
    <property type="entry name" value="PRK05618.1-2"/>
    <property type="match status" value="1"/>
</dbReference>
<comment type="function">
    <text evidence="5">This is one of the proteins that binds to the 5S RNA in the ribosome where it forms part of the central protuberance.</text>
</comment>
<feature type="domain" description="Large ribosomal subunit protein bL25 beta" evidence="8">
    <location>
        <begin position="100"/>
        <end position="189"/>
    </location>
</feature>
<evidence type="ECO:0000256" key="2">
    <source>
        <dbReference type="ARBA" id="ARBA00022884"/>
    </source>
</evidence>
<comment type="subunit">
    <text evidence="5">Part of the 50S ribosomal subunit; part of the 5S rRNA/L5/L18/L25 subcomplex. Contacts the 5S rRNA. Binds to the 5S rRNA independently of L5 and L18.</text>
</comment>
<organism evidence="9 10">
    <name type="scientific">Nitrosomonas mobilis</name>
    <dbReference type="NCBI Taxonomy" id="51642"/>
    <lineage>
        <taxon>Bacteria</taxon>
        <taxon>Pseudomonadati</taxon>
        <taxon>Pseudomonadota</taxon>
        <taxon>Betaproteobacteria</taxon>
        <taxon>Nitrosomonadales</taxon>
        <taxon>Nitrosomonadaceae</taxon>
        <taxon>Nitrosomonas</taxon>
    </lineage>
</organism>
<dbReference type="InterPro" id="IPR029751">
    <property type="entry name" value="Ribosomal_L25_dom"/>
</dbReference>
<evidence type="ECO:0000313" key="9">
    <source>
        <dbReference type="EMBL" id="SCZ87120.1"/>
    </source>
</evidence>
<dbReference type="Proteomes" id="UP000198729">
    <property type="component" value="Unassembled WGS sequence"/>
</dbReference>
<evidence type="ECO:0000256" key="5">
    <source>
        <dbReference type="HAMAP-Rule" id="MF_01334"/>
    </source>
</evidence>
<dbReference type="NCBIfam" id="NF004130">
    <property type="entry name" value="PRK05618.1-5"/>
    <property type="match status" value="1"/>
</dbReference>
<dbReference type="STRING" id="51642.NSMM_90087"/>
<dbReference type="GO" id="GO:0022625">
    <property type="term" value="C:cytosolic large ribosomal subunit"/>
    <property type="evidence" value="ECO:0007669"/>
    <property type="project" value="TreeGrafter"/>
</dbReference>
<dbReference type="Pfam" id="PF01386">
    <property type="entry name" value="Ribosomal_L25p"/>
    <property type="match status" value="1"/>
</dbReference>
<dbReference type="InterPro" id="IPR001021">
    <property type="entry name" value="Ribosomal_bL25_long"/>
</dbReference>
<dbReference type="PANTHER" id="PTHR33284:SF1">
    <property type="entry name" value="RIBOSOMAL PROTEIN L25_GLN-TRNA SYNTHETASE, ANTI-CODON-BINDING DOMAIN-CONTAINING PROTEIN"/>
    <property type="match status" value="1"/>
</dbReference>
<dbReference type="Gene3D" id="2.170.120.20">
    <property type="entry name" value="Ribosomal protein L25, beta domain"/>
    <property type="match status" value="1"/>
</dbReference>
<accession>A0A1G5SJQ3</accession>
<evidence type="ECO:0000256" key="3">
    <source>
        <dbReference type="ARBA" id="ARBA00022980"/>
    </source>
</evidence>
<keyword evidence="3 5" id="KW-0689">Ribosomal protein</keyword>
<dbReference type="AlphaFoldDB" id="A0A1G5SJQ3"/>
<dbReference type="Pfam" id="PF14693">
    <property type="entry name" value="Ribosomal_TL5_C"/>
    <property type="match status" value="1"/>
</dbReference>
<evidence type="ECO:0000256" key="6">
    <source>
        <dbReference type="SAM" id="MobiDB-lite"/>
    </source>
</evidence>
<name>A0A1G5SJQ3_9PROT</name>
<dbReference type="NCBIfam" id="TIGR00731">
    <property type="entry name" value="bL25_bact_ctc"/>
    <property type="match status" value="1"/>
</dbReference>
<dbReference type="Gene3D" id="2.40.240.10">
    <property type="entry name" value="Ribosomal Protein L25, Chain P"/>
    <property type="match status" value="1"/>
</dbReference>
<feature type="domain" description="Large ribosomal subunit protein bL25 L25" evidence="7">
    <location>
        <begin position="5"/>
        <end position="92"/>
    </location>
</feature>
<keyword evidence="10" id="KW-1185">Reference proteome</keyword>
<feature type="compositionally biased region" description="Acidic residues" evidence="6">
    <location>
        <begin position="194"/>
        <end position="205"/>
    </location>
</feature>
<dbReference type="HAMAP" id="MF_01336">
    <property type="entry name" value="Ribosomal_bL25"/>
    <property type="match status" value="1"/>
</dbReference>
<evidence type="ECO:0000259" key="8">
    <source>
        <dbReference type="Pfam" id="PF14693"/>
    </source>
</evidence>
<dbReference type="GO" id="GO:0006412">
    <property type="term" value="P:translation"/>
    <property type="evidence" value="ECO:0007669"/>
    <property type="project" value="UniProtKB-UniRule"/>
</dbReference>
<gene>
    <name evidence="5 9" type="primary">rplY</name>
    <name evidence="5" type="synonym">ctc</name>
    <name evidence="9" type="ORF">NSMM_90087</name>
</gene>
<dbReference type="CDD" id="cd00495">
    <property type="entry name" value="Ribosomal_L25_TL5_CTC"/>
    <property type="match status" value="1"/>
</dbReference>
<dbReference type="PANTHER" id="PTHR33284">
    <property type="entry name" value="RIBOSOMAL PROTEIN L25/GLN-TRNA SYNTHETASE, ANTI-CODON-BINDING DOMAIN-CONTAINING PROTEIN"/>
    <property type="match status" value="1"/>
</dbReference>
<dbReference type="EMBL" id="FMWO01000102">
    <property type="protein sequence ID" value="SCZ87120.1"/>
    <property type="molecule type" value="Genomic_DNA"/>
</dbReference>
<feature type="region of interest" description="Disordered" evidence="6">
    <location>
        <begin position="1"/>
        <end position="26"/>
    </location>
</feature>
<dbReference type="InterPro" id="IPR011035">
    <property type="entry name" value="Ribosomal_bL25/Gln-tRNA_synth"/>
</dbReference>
<feature type="region of interest" description="Disordered" evidence="6">
    <location>
        <begin position="186"/>
        <end position="205"/>
    </location>
</feature>
<evidence type="ECO:0000259" key="7">
    <source>
        <dbReference type="Pfam" id="PF01386"/>
    </source>
</evidence>
<dbReference type="InterPro" id="IPR020930">
    <property type="entry name" value="Ribosomal_uL5_bac-type"/>
</dbReference>
<dbReference type="InterPro" id="IPR020055">
    <property type="entry name" value="Ribosomal_bL25_short"/>
</dbReference>
<protein>
    <recommendedName>
        <fullName evidence="5">Large ribosomal subunit protein bL25</fullName>
    </recommendedName>
    <alternativeName>
        <fullName evidence="5">General stress protein CTC</fullName>
    </alternativeName>
</protein>
<evidence type="ECO:0000256" key="1">
    <source>
        <dbReference type="ARBA" id="ARBA00022730"/>
    </source>
</evidence>
<dbReference type="HAMAP" id="MF_01334">
    <property type="entry name" value="Ribosomal_bL25_CTC"/>
    <property type="match status" value="1"/>
</dbReference>
<dbReference type="SUPFAM" id="SSF50715">
    <property type="entry name" value="Ribosomal protein L25-like"/>
    <property type="match status" value="1"/>
</dbReference>
<dbReference type="NCBIfam" id="NF004612">
    <property type="entry name" value="PRK05943.1"/>
    <property type="match status" value="1"/>
</dbReference>
<dbReference type="GO" id="GO:0003735">
    <property type="term" value="F:structural constituent of ribosome"/>
    <property type="evidence" value="ECO:0007669"/>
    <property type="project" value="InterPro"/>
</dbReference>
<dbReference type="OrthoDB" id="9806411at2"/>
<keyword evidence="1 5" id="KW-0699">rRNA-binding</keyword>
<keyword evidence="4 5" id="KW-0687">Ribonucleoprotein</keyword>
<dbReference type="InterPro" id="IPR037121">
    <property type="entry name" value="Ribosomal_bL25_C"/>
</dbReference>
<evidence type="ECO:0000313" key="10">
    <source>
        <dbReference type="Proteomes" id="UP000198729"/>
    </source>
</evidence>
<dbReference type="InterPro" id="IPR020057">
    <property type="entry name" value="Ribosomal_bL25_b-dom"/>
</dbReference>
<comment type="similarity">
    <text evidence="5">Belongs to the bacterial ribosomal protein bL25 family. CTC subfamily.</text>
</comment>
<proteinExistence type="inferred from homology"/>
<dbReference type="RefSeq" id="WP_090288543.1">
    <property type="nucleotide sequence ID" value="NZ_FMWO01000102.1"/>
</dbReference>
<evidence type="ECO:0000256" key="4">
    <source>
        <dbReference type="ARBA" id="ARBA00023274"/>
    </source>
</evidence>
<keyword evidence="2 5" id="KW-0694">RNA-binding</keyword>
<dbReference type="GO" id="GO:0008097">
    <property type="term" value="F:5S rRNA binding"/>
    <property type="evidence" value="ECO:0007669"/>
    <property type="project" value="InterPro"/>
</dbReference>